<keyword evidence="6" id="KW-0915">Sodium</keyword>
<accession>F3YAK4</accession>
<dbReference type="GO" id="GO:0015386">
    <property type="term" value="F:potassium:proton antiporter activity"/>
    <property type="evidence" value="ECO:0007669"/>
    <property type="project" value="TreeGrafter"/>
</dbReference>
<keyword evidence="8 10" id="KW-0472">Membrane</keyword>
<keyword evidence="3" id="KW-1003">Cell membrane</keyword>
<organism evidence="12 13">
    <name type="scientific">Melissococcus plutonius (strain ATCC 35311 / DSM 29964 / CIP 104052 / LMG 20360 / NCIMB 702443)</name>
    <dbReference type="NCBI Taxonomy" id="940190"/>
    <lineage>
        <taxon>Bacteria</taxon>
        <taxon>Bacillati</taxon>
        <taxon>Bacillota</taxon>
        <taxon>Bacilli</taxon>
        <taxon>Lactobacillales</taxon>
        <taxon>Enterococcaceae</taxon>
        <taxon>Melissococcus</taxon>
    </lineage>
</organism>
<dbReference type="GO" id="GO:0098719">
    <property type="term" value="P:sodium ion import across plasma membrane"/>
    <property type="evidence" value="ECO:0007669"/>
    <property type="project" value="TreeGrafter"/>
</dbReference>
<keyword evidence="13" id="KW-1185">Reference proteome</keyword>
<keyword evidence="2" id="KW-0813">Transport</keyword>
<dbReference type="Proteomes" id="UP000008456">
    <property type="component" value="Chromosome"/>
</dbReference>
<evidence type="ECO:0000256" key="4">
    <source>
        <dbReference type="ARBA" id="ARBA00022692"/>
    </source>
</evidence>
<feature type="transmembrane region" description="Helical" evidence="10">
    <location>
        <begin position="180"/>
        <end position="200"/>
    </location>
</feature>
<dbReference type="InterPro" id="IPR018422">
    <property type="entry name" value="Cation/H_exchanger_CPA1"/>
</dbReference>
<evidence type="ECO:0000313" key="13">
    <source>
        <dbReference type="Proteomes" id="UP000008456"/>
    </source>
</evidence>
<name>F3YAK4_MELPT</name>
<evidence type="ECO:0000256" key="10">
    <source>
        <dbReference type="SAM" id="Phobius"/>
    </source>
</evidence>
<feature type="transmembrane region" description="Helical" evidence="10">
    <location>
        <begin position="81"/>
        <end position="103"/>
    </location>
</feature>
<dbReference type="RefSeq" id="WP_013773970.1">
    <property type="nucleotide sequence ID" value="NC_015516.1"/>
</dbReference>
<dbReference type="GO" id="GO:0005886">
    <property type="term" value="C:plasma membrane"/>
    <property type="evidence" value="ECO:0007669"/>
    <property type="project" value="UniProtKB-SubCell"/>
</dbReference>
<dbReference type="EMBL" id="AP012200">
    <property type="protein sequence ID" value="BAK21532.1"/>
    <property type="molecule type" value="Genomic_DNA"/>
</dbReference>
<sequence>MEFIYLIVIFAFAITFSNIVNRLVPILPSPVIQIILGIIIGLTKMGQDITFNPEIFLIMIIAPLLFREGELANIKIIMKDFVVILFLAFLGVLITLICVGWTLHLILPAIPIAVCFAFGSALGPTDAVAINSLSGRIRIPKRAMNVLAGESLINDASGVTAFQFALAALLTGYFSPQSAIISLIFSSIGGAFIGISLAWLKRQIVQILEKASAKDVSGYLLLELLLPFLAYMLAEIIGGSGIIAAVVAGVMQSTGNKKVALFEAELSNVTGVTWSMIEFTLNALVFLFLGIELSQVFSPVWNNAIYSNGFLFLVILIISIVLFGIRFLALIGIYSIKEGISYIKENINELLIITFGGVKGNVSLATIFILPLTLNGQPFSERTLLLFITACVILITIVISLIVLPFLTEPSEQEMDTNDHKQRIALLNGVIHLLKKQYKSEPKDEINVVIDLYQERIRELYTEQLSQERRYQVQELRAFIVSIEKDGLNEWITQHRINASEYFIYRNWISRLERSITKQLLSFVGFWLLYIRKFFSFILHPSFIVKYRRTKKSVHVLKKSEIKTIKQLFSENTTVILKSLENLKGIYDDDIVQFFINSRLETAKRFEQDNFVNTYSIQSESDYIKEVLIGYQFERRLIDEFEIAGKISFIQANEFRKNVNLLESYSIDQASSTVPLNRLLKRINKETENEN</sequence>
<evidence type="ECO:0000256" key="1">
    <source>
        <dbReference type="ARBA" id="ARBA00004651"/>
    </source>
</evidence>
<reference key="2">
    <citation type="submission" date="2011-04" db="EMBL/GenBank/DDBJ databases">
        <title>Whole genome sequence of Melissococcus plutonius ATCC 35311.</title>
        <authorList>
            <person name="Okumura K."/>
            <person name="Arai R."/>
            <person name="Osaki M."/>
            <person name="Okura M."/>
            <person name="Kirikae T."/>
            <person name="Takamatsu D."/>
            <person name="Akiyama T."/>
        </authorList>
    </citation>
    <scope>NUCLEOTIDE SEQUENCE</scope>
    <source>
        <strain>ATCC 35311</strain>
    </source>
</reference>
<keyword evidence="7" id="KW-0406">Ion transport</keyword>
<reference evidence="12 13" key="1">
    <citation type="journal article" date="2011" name="J. Bacteriol.">
        <title>Complete genome sequence of Melissococcus plutonius ATCC 35311.</title>
        <authorList>
            <person name="Okumura K."/>
            <person name="Arai R."/>
            <person name="Okura M."/>
            <person name="Kirikae T."/>
            <person name="Takamatsu D."/>
            <person name="Osaki M."/>
            <person name="Miyoshi-Akiyama T."/>
        </authorList>
    </citation>
    <scope>NUCLEOTIDE SEQUENCE [LARGE SCALE GENOMIC DNA]</scope>
    <source>
        <strain evidence="13">ATCC 35311 / CIP 104052 / LMG 20360 / NCIMB 702443</strain>
    </source>
</reference>
<evidence type="ECO:0000313" key="12">
    <source>
        <dbReference type="EMBL" id="BAK21532.1"/>
    </source>
</evidence>
<evidence type="ECO:0000256" key="6">
    <source>
        <dbReference type="ARBA" id="ARBA00023053"/>
    </source>
</evidence>
<dbReference type="STRING" id="940190.MPTP_1078"/>
<evidence type="ECO:0000256" key="7">
    <source>
        <dbReference type="ARBA" id="ARBA00023065"/>
    </source>
</evidence>
<evidence type="ECO:0000256" key="5">
    <source>
        <dbReference type="ARBA" id="ARBA00022989"/>
    </source>
</evidence>
<feature type="domain" description="Cation/H+ exchanger transmembrane" evidence="11">
    <location>
        <begin position="11"/>
        <end position="407"/>
    </location>
</feature>
<dbReference type="OrthoDB" id="9809206at2"/>
<feature type="transmembrane region" description="Helical" evidence="10">
    <location>
        <begin position="351"/>
        <end position="372"/>
    </location>
</feature>
<feature type="transmembrane region" description="Helical" evidence="10">
    <location>
        <begin position="152"/>
        <end position="174"/>
    </location>
</feature>
<dbReference type="Pfam" id="PF00999">
    <property type="entry name" value="Na_H_Exchanger"/>
    <property type="match status" value="1"/>
</dbReference>
<gene>
    <name evidence="12" type="ordered locus">MPTP_1078</name>
</gene>
<protein>
    <submittedName>
        <fullName evidence="12">Na+/H+ antiporter</fullName>
    </submittedName>
</protein>
<feature type="transmembrane region" description="Helical" evidence="10">
    <location>
        <begin position="220"/>
        <end position="251"/>
    </location>
</feature>
<keyword evidence="5 10" id="KW-1133">Transmembrane helix</keyword>
<feature type="transmembrane region" description="Helical" evidence="10">
    <location>
        <begin position="520"/>
        <end position="539"/>
    </location>
</feature>
<comment type="subcellular location">
    <subcellularLocation>
        <location evidence="1">Cell membrane</location>
        <topology evidence="1">Multi-pass membrane protein</topology>
    </subcellularLocation>
</comment>
<feature type="transmembrane region" description="Helical" evidence="10">
    <location>
        <begin position="51"/>
        <end position="69"/>
    </location>
</feature>
<dbReference type="PANTHER" id="PTHR10110:SF86">
    <property type="entry name" value="SODIUM_HYDROGEN EXCHANGER 7"/>
    <property type="match status" value="1"/>
</dbReference>
<dbReference type="InterPro" id="IPR006153">
    <property type="entry name" value="Cation/H_exchanger_TM"/>
</dbReference>
<dbReference type="PANTHER" id="PTHR10110">
    <property type="entry name" value="SODIUM/HYDROGEN EXCHANGER"/>
    <property type="match status" value="1"/>
</dbReference>
<dbReference type="GO" id="GO:0051453">
    <property type="term" value="P:regulation of intracellular pH"/>
    <property type="evidence" value="ECO:0007669"/>
    <property type="project" value="TreeGrafter"/>
</dbReference>
<feature type="transmembrane region" description="Helical" evidence="10">
    <location>
        <begin position="109"/>
        <end position="131"/>
    </location>
</feature>
<proteinExistence type="predicted"/>
<keyword evidence="9" id="KW-0739">Sodium transport</keyword>
<keyword evidence="4 10" id="KW-0812">Transmembrane</keyword>
<evidence type="ECO:0000259" key="11">
    <source>
        <dbReference type="Pfam" id="PF00999"/>
    </source>
</evidence>
<dbReference type="GO" id="GO:0015385">
    <property type="term" value="F:sodium:proton antiporter activity"/>
    <property type="evidence" value="ECO:0007669"/>
    <property type="project" value="InterPro"/>
</dbReference>
<feature type="transmembrane region" description="Helical" evidence="10">
    <location>
        <begin position="310"/>
        <end position="336"/>
    </location>
</feature>
<dbReference type="KEGG" id="mps:MPTP_1078"/>
<evidence type="ECO:0000256" key="2">
    <source>
        <dbReference type="ARBA" id="ARBA00022448"/>
    </source>
</evidence>
<evidence type="ECO:0000256" key="3">
    <source>
        <dbReference type="ARBA" id="ARBA00022475"/>
    </source>
</evidence>
<dbReference type="AlphaFoldDB" id="F3YAK4"/>
<dbReference type="Gene3D" id="6.10.140.1330">
    <property type="match status" value="1"/>
</dbReference>
<feature type="transmembrane region" description="Helical" evidence="10">
    <location>
        <begin position="384"/>
        <end position="407"/>
    </location>
</feature>
<evidence type="ECO:0000256" key="8">
    <source>
        <dbReference type="ARBA" id="ARBA00023136"/>
    </source>
</evidence>
<dbReference type="HOGENOM" id="CLU_005912_6_2_9"/>
<evidence type="ECO:0000256" key="9">
    <source>
        <dbReference type="ARBA" id="ARBA00023201"/>
    </source>
</evidence>